<organism evidence="1 2">
    <name type="scientific">Bacillus cereus VD184</name>
    <dbReference type="NCBI Taxonomy" id="1053242"/>
    <lineage>
        <taxon>Bacteria</taxon>
        <taxon>Bacillati</taxon>
        <taxon>Bacillota</taxon>
        <taxon>Bacilli</taxon>
        <taxon>Bacillales</taxon>
        <taxon>Bacillaceae</taxon>
        <taxon>Bacillus</taxon>
        <taxon>Bacillus cereus group</taxon>
    </lineage>
</organism>
<sequence>MDKFTTRSLTIEVLEDITAHSVYIVRVNGKEQPMGYNMFRFLKENAKEEN</sequence>
<dbReference type="Proteomes" id="UP000014028">
    <property type="component" value="Unassembled WGS sequence"/>
</dbReference>
<evidence type="ECO:0000313" key="1">
    <source>
        <dbReference type="EMBL" id="EOQ00985.1"/>
    </source>
</evidence>
<reference evidence="1 2" key="1">
    <citation type="submission" date="2012-12" db="EMBL/GenBank/DDBJ databases">
        <title>The Genome Sequence of Bacillus cereus VD184.</title>
        <authorList>
            <consortium name="The Broad Institute Genome Sequencing Platform"/>
            <consortium name="The Broad Institute Genome Sequencing Center for Infectious Disease"/>
            <person name="Feldgarden M."/>
            <person name="Van der Auwera G.A."/>
            <person name="Mahillon J."/>
            <person name="Duprez V."/>
            <person name="Timmery S."/>
            <person name="Mattelet C."/>
            <person name="Dierick K."/>
            <person name="Sun M."/>
            <person name="Yu Z."/>
            <person name="Zhu L."/>
            <person name="Hu X."/>
            <person name="Shank E.B."/>
            <person name="Swiecicka I."/>
            <person name="Hansen B.M."/>
            <person name="Andrup L."/>
            <person name="Walker B."/>
            <person name="Young S.K."/>
            <person name="Zeng Q."/>
            <person name="Gargeya S."/>
            <person name="Fitzgerald M."/>
            <person name="Haas B."/>
            <person name="Abouelleil A."/>
            <person name="Alvarado L."/>
            <person name="Arachchi H.M."/>
            <person name="Berlin A.M."/>
            <person name="Chapman S.B."/>
            <person name="Dewar J."/>
            <person name="Goldberg J."/>
            <person name="Griggs A."/>
            <person name="Gujja S."/>
            <person name="Hansen M."/>
            <person name="Howarth C."/>
            <person name="Imamovic A."/>
            <person name="Larimer J."/>
            <person name="McCowan C."/>
            <person name="Murphy C."/>
            <person name="Neiman D."/>
            <person name="Pearson M."/>
            <person name="Priest M."/>
            <person name="Roberts A."/>
            <person name="Saif S."/>
            <person name="Shea T."/>
            <person name="Sisk P."/>
            <person name="Sykes S."/>
            <person name="Wortman J."/>
            <person name="Nusbaum C."/>
            <person name="Birren B."/>
        </authorList>
    </citation>
    <scope>NUCLEOTIDE SEQUENCE [LARGE SCALE GENOMIC DNA]</scope>
    <source>
        <strain evidence="1 2">VD184</strain>
    </source>
</reference>
<dbReference type="AlphaFoldDB" id="A0A9W5VPE7"/>
<protein>
    <submittedName>
        <fullName evidence="1">Uncharacterized protein</fullName>
    </submittedName>
</protein>
<dbReference type="EMBL" id="AHFK01000113">
    <property type="protein sequence ID" value="EOQ00985.1"/>
    <property type="molecule type" value="Genomic_DNA"/>
</dbReference>
<name>A0A9W5VPE7_BACCE</name>
<proteinExistence type="predicted"/>
<accession>A0A9W5VPE7</accession>
<evidence type="ECO:0000313" key="2">
    <source>
        <dbReference type="Proteomes" id="UP000014028"/>
    </source>
</evidence>
<comment type="caution">
    <text evidence="1">The sequence shown here is derived from an EMBL/GenBank/DDBJ whole genome shotgun (WGS) entry which is preliminary data.</text>
</comment>
<gene>
    <name evidence="1" type="ORF">IKC_06183</name>
</gene>